<dbReference type="OrthoDB" id="2093409at2759"/>
<accession>A0A3M7AJI8</accession>
<comment type="caution">
    <text evidence="2">The sequence shown here is derived from an EMBL/GenBank/DDBJ whole genome shotgun (WGS) entry which is preliminary data.</text>
</comment>
<protein>
    <recommendedName>
        <fullName evidence="4">NADH-ubiquinone oxidoreductase 9.5 kDa subunit</fullName>
    </recommendedName>
</protein>
<dbReference type="Proteomes" id="UP000270230">
    <property type="component" value="Unassembled WGS sequence"/>
</dbReference>
<dbReference type="CDD" id="cd22903">
    <property type="entry name" value="NI9M"/>
    <property type="match status" value="1"/>
</dbReference>
<sequence length="107" mass="12066">MAPVEFFEAPAKYFRWAIRQKPAIFWSLVIGTMGPVMAFTVPPIRNYFGDGPRPQIPLTYPSKSPPTAYYTATERRKNGRSDCEALALLDMTLVPKGPRKVPQGYDD</sequence>
<dbReference type="EMBL" id="QWIN01002893">
    <property type="protein sequence ID" value="RMY27662.1"/>
    <property type="molecule type" value="Genomic_DNA"/>
</dbReference>
<organism evidence="2 3">
    <name type="scientific">Hortaea werneckii</name>
    <name type="common">Black yeast</name>
    <name type="synonym">Cladosporium werneckii</name>
    <dbReference type="NCBI Taxonomy" id="91943"/>
    <lineage>
        <taxon>Eukaryota</taxon>
        <taxon>Fungi</taxon>
        <taxon>Dikarya</taxon>
        <taxon>Ascomycota</taxon>
        <taxon>Pezizomycotina</taxon>
        <taxon>Dothideomycetes</taxon>
        <taxon>Dothideomycetidae</taxon>
        <taxon>Mycosphaerellales</taxon>
        <taxon>Teratosphaeriaceae</taxon>
        <taxon>Hortaea</taxon>
    </lineage>
</organism>
<reference evidence="2 3" key="1">
    <citation type="journal article" date="2018" name="BMC Genomics">
        <title>Genomic evidence for intraspecific hybridization in a clonal and extremely halotolerant yeast.</title>
        <authorList>
            <person name="Gostincar C."/>
            <person name="Stajich J.E."/>
            <person name="Zupancic J."/>
            <person name="Zalar P."/>
            <person name="Gunde-Cimerman N."/>
        </authorList>
    </citation>
    <scope>NUCLEOTIDE SEQUENCE [LARGE SCALE GENOMIC DNA]</scope>
    <source>
        <strain evidence="2 3">EXF-151</strain>
    </source>
</reference>
<evidence type="ECO:0000313" key="3">
    <source>
        <dbReference type="Proteomes" id="UP000270230"/>
    </source>
</evidence>
<keyword evidence="1" id="KW-0812">Transmembrane</keyword>
<name>A0A3M7AJI8_HORWE</name>
<proteinExistence type="predicted"/>
<dbReference type="AlphaFoldDB" id="A0A3M7AJI8"/>
<gene>
    <name evidence="2" type="ORF">D0865_15958</name>
</gene>
<dbReference type="PANTHER" id="PTHR38488:SF1">
    <property type="entry name" value="OXIDOREDUCTASE 9.5 KDA SUBUNIT, PUTATIVE (AFU_ORTHOLOGUE AFUA_5G08980)-RELATED"/>
    <property type="match status" value="1"/>
</dbReference>
<evidence type="ECO:0000256" key="1">
    <source>
        <dbReference type="SAM" id="Phobius"/>
    </source>
</evidence>
<keyword evidence="1" id="KW-1133">Transmembrane helix</keyword>
<evidence type="ECO:0000313" key="2">
    <source>
        <dbReference type="EMBL" id="RMY27662.1"/>
    </source>
</evidence>
<dbReference type="InterPro" id="IPR039961">
    <property type="entry name" value="Nuo9.5"/>
</dbReference>
<dbReference type="VEuPathDB" id="FungiDB:BTJ68_15528"/>
<keyword evidence="1" id="KW-0472">Membrane</keyword>
<dbReference type="PANTHER" id="PTHR38488">
    <property type="entry name" value="OXIDOREDUCTASE 9.5 KDA SUBUNIT, PUTATIVE (AFU_ORTHOLOGUE AFUA_5G08980)-RELATED"/>
    <property type="match status" value="1"/>
</dbReference>
<evidence type="ECO:0008006" key="4">
    <source>
        <dbReference type="Google" id="ProtNLM"/>
    </source>
</evidence>
<feature type="transmembrane region" description="Helical" evidence="1">
    <location>
        <begin position="23"/>
        <end position="44"/>
    </location>
</feature>